<name>A0A8J2SM34_9STRA</name>
<reference evidence="1" key="1">
    <citation type="submission" date="2021-11" db="EMBL/GenBank/DDBJ databases">
        <authorList>
            <consortium name="Genoscope - CEA"/>
            <person name="William W."/>
        </authorList>
    </citation>
    <scope>NUCLEOTIDE SEQUENCE</scope>
</reference>
<keyword evidence="2" id="KW-1185">Reference proteome</keyword>
<organism evidence="1 2">
    <name type="scientific">Pelagomonas calceolata</name>
    <dbReference type="NCBI Taxonomy" id="35677"/>
    <lineage>
        <taxon>Eukaryota</taxon>
        <taxon>Sar</taxon>
        <taxon>Stramenopiles</taxon>
        <taxon>Ochrophyta</taxon>
        <taxon>Pelagophyceae</taxon>
        <taxon>Pelagomonadales</taxon>
        <taxon>Pelagomonadaceae</taxon>
        <taxon>Pelagomonas</taxon>
    </lineage>
</organism>
<protein>
    <submittedName>
        <fullName evidence="1">Uncharacterized protein</fullName>
    </submittedName>
</protein>
<sequence>MWFPCREGYVCDFATTPDVDLLAPASQFTHMCPPGYRCQDGTGLGQAERFECEEDFFCPSGTADELFGALADDAMARSLSAEESDPDLRQRHVHYLSDDDVRVVSDHDD</sequence>
<evidence type="ECO:0000313" key="1">
    <source>
        <dbReference type="EMBL" id="CAH0369722.1"/>
    </source>
</evidence>
<dbReference type="EMBL" id="CAKKNE010000002">
    <property type="protein sequence ID" value="CAH0369722.1"/>
    <property type="molecule type" value="Genomic_DNA"/>
</dbReference>
<dbReference type="Proteomes" id="UP000789595">
    <property type="component" value="Unassembled WGS sequence"/>
</dbReference>
<proteinExistence type="predicted"/>
<dbReference type="AlphaFoldDB" id="A0A8J2SM34"/>
<gene>
    <name evidence="1" type="ORF">PECAL_2P28550</name>
</gene>
<evidence type="ECO:0000313" key="2">
    <source>
        <dbReference type="Proteomes" id="UP000789595"/>
    </source>
</evidence>
<dbReference type="OrthoDB" id="439917at2759"/>
<accession>A0A8J2SM34</accession>
<comment type="caution">
    <text evidence="1">The sequence shown here is derived from an EMBL/GenBank/DDBJ whole genome shotgun (WGS) entry which is preliminary data.</text>
</comment>
<feature type="non-terminal residue" evidence="1">
    <location>
        <position position="109"/>
    </location>
</feature>